<feature type="transmembrane region" description="Helical" evidence="1">
    <location>
        <begin position="52"/>
        <end position="72"/>
    </location>
</feature>
<accession>A0A0C3SDW4</accession>
<feature type="transmembrane region" description="Helical" evidence="1">
    <location>
        <begin position="93"/>
        <end position="118"/>
    </location>
</feature>
<evidence type="ECO:0000313" key="2">
    <source>
        <dbReference type="EMBL" id="KIP09995.1"/>
    </source>
</evidence>
<keyword evidence="3" id="KW-1185">Reference proteome</keyword>
<keyword evidence="1" id="KW-1133">Transmembrane helix</keyword>
<dbReference type="EMBL" id="KN840459">
    <property type="protein sequence ID" value="KIP09995.1"/>
    <property type="molecule type" value="Genomic_DNA"/>
</dbReference>
<keyword evidence="1" id="KW-0812">Transmembrane</keyword>
<dbReference type="AlphaFoldDB" id="A0A0C3SDW4"/>
<protein>
    <submittedName>
        <fullName evidence="2">Uncharacterized protein</fullName>
    </submittedName>
</protein>
<proteinExistence type="predicted"/>
<dbReference type="OrthoDB" id="3256360at2759"/>
<dbReference type="HOGENOM" id="CLU_1555825_0_0_1"/>
<dbReference type="Proteomes" id="UP000053257">
    <property type="component" value="Unassembled WGS sequence"/>
</dbReference>
<reference evidence="2 3" key="1">
    <citation type="journal article" date="2014" name="PLoS Genet.">
        <title>Analysis of the Phlebiopsis gigantea genome, transcriptome and secretome provides insight into its pioneer colonization strategies of wood.</title>
        <authorList>
            <person name="Hori C."/>
            <person name="Ishida T."/>
            <person name="Igarashi K."/>
            <person name="Samejima M."/>
            <person name="Suzuki H."/>
            <person name="Master E."/>
            <person name="Ferreira P."/>
            <person name="Ruiz-Duenas F.J."/>
            <person name="Held B."/>
            <person name="Canessa P."/>
            <person name="Larrondo L.F."/>
            <person name="Schmoll M."/>
            <person name="Druzhinina I.S."/>
            <person name="Kubicek C.P."/>
            <person name="Gaskell J.A."/>
            <person name="Kersten P."/>
            <person name="St John F."/>
            <person name="Glasner J."/>
            <person name="Sabat G."/>
            <person name="Splinter BonDurant S."/>
            <person name="Syed K."/>
            <person name="Yadav J."/>
            <person name="Mgbeahuruike A.C."/>
            <person name="Kovalchuk A."/>
            <person name="Asiegbu F.O."/>
            <person name="Lackner G."/>
            <person name="Hoffmeister D."/>
            <person name="Rencoret J."/>
            <person name="Gutierrez A."/>
            <person name="Sun H."/>
            <person name="Lindquist E."/>
            <person name="Barry K."/>
            <person name="Riley R."/>
            <person name="Grigoriev I.V."/>
            <person name="Henrissat B."/>
            <person name="Kues U."/>
            <person name="Berka R.M."/>
            <person name="Martinez A.T."/>
            <person name="Covert S.F."/>
            <person name="Blanchette R.A."/>
            <person name="Cullen D."/>
        </authorList>
    </citation>
    <scope>NUCLEOTIDE SEQUENCE [LARGE SCALE GENOMIC DNA]</scope>
    <source>
        <strain evidence="2 3">11061_1 CR5-6</strain>
    </source>
</reference>
<gene>
    <name evidence="2" type="ORF">PHLGIDRAFT_280461</name>
</gene>
<sequence>MVKVVLFLFLGLSVVSSFVVLTLTVPKLTVIRFTFDPRADVDLCIPTHYRPYSWVCWLPFIILESTFFFLALGKGINLWLAKDEPKPRLLVILLRDSTLAFGGVVVLFIPNLVLWVLARQTVRSMLIGTVPTVQSVIGSRILLNIYETTESKNCSPSLDDINVSIGPTILPS</sequence>
<evidence type="ECO:0000256" key="1">
    <source>
        <dbReference type="SAM" id="Phobius"/>
    </source>
</evidence>
<name>A0A0C3SDW4_PHLG1</name>
<evidence type="ECO:0000313" key="3">
    <source>
        <dbReference type="Proteomes" id="UP000053257"/>
    </source>
</evidence>
<organism evidence="2 3">
    <name type="scientific">Phlebiopsis gigantea (strain 11061_1 CR5-6)</name>
    <name type="common">White-rot fungus</name>
    <name type="synonym">Peniophora gigantea</name>
    <dbReference type="NCBI Taxonomy" id="745531"/>
    <lineage>
        <taxon>Eukaryota</taxon>
        <taxon>Fungi</taxon>
        <taxon>Dikarya</taxon>
        <taxon>Basidiomycota</taxon>
        <taxon>Agaricomycotina</taxon>
        <taxon>Agaricomycetes</taxon>
        <taxon>Polyporales</taxon>
        <taxon>Phanerochaetaceae</taxon>
        <taxon>Phlebiopsis</taxon>
    </lineage>
</organism>
<keyword evidence="1" id="KW-0472">Membrane</keyword>